<dbReference type="EMBL" id="CAKOGP040000001">
    <property type="protein sequence ID" value="CAJ1898633.1"/>
    <property type="molecule type" value="Genomic_DNA"/>
</dbReference>
<dbReference type="AlphaFoldDB" id="A0AAD2FAP9"/>
<dbReference type="InterPro" id="IPR052420">
    <property type="entry name" value="Espin/Espin-like"/>
</dbReference>
<evidence type="ECO:0000313" key="10">
    <source>
        <dbReference type="EMBL" id="CAJ1898633.1"/>
    </source>
</evidence>
<dbReference type="GO" id="GO:0051017">
    <property type="term" value="P:actin filament bundle assembly"/>
    <property type="evidence" value="ECO:0007669"/>
    <property type="project" value="TreeGrafter"/>
</dbReference>
<dbReference type="InterPro" id="IPR005821">
    <property type="entry name" value="Ion_trans_dom"/>
</dbReference>
<dbReference type="PANTHER" id="PTHR24153">
    <property type="entry name" value="ESPIN"/>
    <property type="match status" value="1"/>
</dbReference>
<dbReference type="GO" id="GO:0016020">
    <property type="term" value="C:membrane"/>
    <property type="evidence" value="ECO:0007669"/>
    <property type="project" value="UniProtKB-SubCell"/>
</dbReference>
<dbReference type="SUPFAM" id="SSF48403">
    <property type="entry name" value="Ankyrin repeat"/>
    <property type="match status" value="1"/>
</dbReference>
<keyword evidence="7" id="KW-0175">Coiled coil</keyword>
<comment type="caution">
    <text evidence="10">The sequence shown here is derived from an EMBL/GenBank/DDBJ whole genome shotgun (WGS) entry which is preliminary data.</text>
</comment>
<comment type="subcellular location">
    <subcellularLocation>
        <location evidence="1">Membrane</location>
        <topology evidence="1">Multi-pass membrane protein</topology>
    </subcellularLocation>
</comment>
<evidence type="ECO:0000256" key="7">
    <source>
        <dbReference type="SAM" id="Coils"/>
    </source>
</evidence>
<proteinExistence type="predicted"/>
<evidence type="ECO:0000256" key="1">
    <source>
        <dbReference type="ARBA" id="ARBA00004141"/>
    </source>
</evidence>
<dbReference type="Pfam" id="PF00520">
    <property type="entry name" value="Ion_trans"/>
    <property type="match status" value="1"/>
</dbReference>
<feature type="transmembrane region" description="Helical" evidence="8">
    <location>
        <begin position="404"/>
        <end position="426"/>
    </location>
</feature>
<dbReference type="InterPro" id="IPR002110">
    <property type="entry name" value="Ankyrin_rpt"/>
</dbReference>
<feature type="transmembrane region" description="Helical" evidence="8">
    <location>
        <begin position="721"/>
        <end position="751"/>
    </location>
</feature>
<evidence type="ECO:0000256" key="6">
    <source>
        <dbReference type="ARBA" id="ARBA00023136"/>
    </source>
</evidence>
<keyword evidence="6 8" id="KW-0472">Membrane</keyword>
<keyword evidence="3" id="KW-0677">Repeat</keyword>
<keyword evidence="5" id="KW-0040">ANK repeat</keyword>
<keyword evidence="2 8" id="KW-0812">Transmembrane</keyword>
<dbReference type="Pfam" id="PF12796">
    <property type="entry name" value="Ank_2"/>
    <property type="match status" value="1"/>
</dbReference>
<evidence type="ECO:0000256" key="3">
    <source>
        <dbReference type="ARBA" id="ARBA00022737"/>
    </source>
</evidence>
<organism evidence="10 11">
    <name type="scientific">Cylindrotheca closterium</name>
    <dbReference type="NCBI Taxonomy" id="2856"/>
    <lineage>
        <taxon>Eukaryota</taxon>
        <taxon>Sar</taxon>
        <taxon>Stramenopiles</taxon>
        <taxon>Ochrophyta</taxon>
        <taxon>Bacillariophyta</taxon>
        <taxon>Bacillariophyceae</taxon>
        <taxon>Bacillariophycidae</taxon>
        <taxon>Bacillariales</taxon>
        <taxon>Bacillariaceae</taxon>
        <taxon>Cylindrotheca</taxon>
    </lineage>
</organism>
<dbReference type="GO" id="GO:0051015">
    <property type="term" value="F:actin filament binding"/>
    <property type="evidence" value="ECO:0007669"/>
    <property type="project" value="TreeGrafter"/>
</dbReference>
<sequence>MAYQAEAILTANVSALNQEQNQGPERLFQILEDAVIKPDEALLMNAEELKNRHEIIDQAWDKVRKWLWANESQDKRAAAAYIRGNGEVTSLHLMCKLNDPPPELVGDLVDSAPEVASFADTHGWLPLHHACANGASTAVLEILIHAYPESKLIQDNQNRTPLHFYATRNTDNPDVMTKNVRLLCDSGAAELSDRGGMLPMHYACAYGSNADVLKVLADAFPESLTTKDNKGKTPMHLTMVNGQRDTSPDVLKFLLDTAGRETINLRDTEGNLPLHLLNLGLRGVDLDSDGEKLQNASECLRIYLAAKPKASADFLAEIQNLPEELLDVAVVSPHVRKILNNKIVRRFPTSVVMTDLYMYILLIIAFEVASTHHIEVRFMEEVLVTETTLETLFRYGLFVGSGYFLLRELTQLAALVGLGLGLGSWIYDTTNWLDVMVISMVGTFAALMSDPRGLEIGGDPDELWGIDNKSFRAGCAFTKMVLWVAVVYFLKSLSINFAVFLDGVVYVVKRLVAFLMAVACILVAFALMFAILYQEEEMCDAGIMANASQTIPDCTDPSFPHCSIEFSLLKAYSMMMGEIGSETRYDGIIMAQILYILYAFFVVILLSNVLIAIVTDSYEFIQNDRAAIVFWTNRLDFVAETDGMSSIILGCCGLNPSSKGAAGAPTRVQERPGGTTILDDDDDAESENKEFMWHIWSSLTGLFTESHFYEDEKVSFTNIEFWVFAAYQCFALLVVIPIWVVLGVVTVGILWPPQVREYMLLQSETGQISQQSRERQKLEQLRDIQGDIAQLKADIQREIEADRSDMARMKMDVENVQSEVLSDLQQIKELMTTLLDLGGMAQGM</sequence>
<evidence type="ECO:0000256" key="5">
    <source>
        <dbReference type="ARBA" id="ARBA00023043"/>
    </source>
</evidence>
<dbReference type="Gene3D" id="1.25.40.20">
    <property type="entry name" value="Ankyrin repeat-containing domain"/>
    <property type="match status" value="1"/>
</dbReference>
<feature type="coiled-coil region" evidence="7">
    <location>
        <begin position="761"/>
        <end position="801"/>
    </location>
</feature>
<keyword evidence="11" id="KW-1185">Reference proteome</keyword>
<feature type="transmembrane region" description="Helical" evidence="8">
    <location>
        <begin position="470"/>
        <end position="490"/>
    </location>
</feature>
<dbReference type="InterPro" id="IPR036770">
    <property type="entry name" value="Ankyrin_rpt-contain_sf"/>
</dbReference>
<dbReference type="GO" id="GO:0005216">
    <property type="term" value="F:monoatomic ion channel activity"/>
    <property type="evidence" value="ECO:0007669"/>
    <property type="project" value="InterPro"/>
</dbReference>
<gene>
    <name evidence="10" type="ORF">CYCCA115_LOCUS255</name>
</gene>
<evidence type="ECO:0000256" key="2">
    <source>
        <dbReference type="ARBA" id="ARBA00022692"/>
    </source>
</evidence>
<keyword evidence="4 8" id="KW-1133">Transmembrane helix</keyword>
<evidence type="ECO:0000256" key="8">
    <source>
        <dbReference type="SAM" id="Phobius"/>
    </source>
</evidence>
<evidence type="ECO:0000313" key="11">
    <source>
        <dbReference type="Proteomes" id="UP001295423"/>
    </source>
</evidence>
<feature type="domain" description="Ion transport" evidence="9">
    <location>
        <begin position="375"/>
        <end position="624"/>
    </location>
</feature>
<reference evidence="10" key="1">
    <citation type="submission" date="2023-08" db="EMBL/GenBank/DDBJ databases">
        <authorList>
            <person name="Audoor S."/>
            <person name="Bilcke G."/>
        </authorList>
    </citation>
    <scope>NUCLEOTIDE SEQUENCE</scope>
</reference>
<dbReference type="Proteomes" id="UP001295423">
    <property type="component" value="Unassembled WGS sequence"/>
</dbReference>
<feature type="transmembrane region" description="Helical" evidence="8">
    <location>
        <begin position="510"/>
        <end position="533"/>
    </location>
</feature>
<feature type="transmembrane region" description="Helical" evidence="8">
    <location>
        <begin position="347"/>
        <end position="369"/>
    </location>
</feature>
<evidence type="ECO:0000259" key="9">
    <source>
        <dbReference type="Pfam" id="PF00520"/>
    </source>
</evidence>
<dbReference type="SMART" id="SM00248">
    <property type="entry name" value="ANK"/>
    <property type="match status" value="4"/>
</dbReference>
<dbReference type="PANTHER" id="PTHR24153:SF8">
    <property type="entry name" value="FORKED, ISOFORM F"/>
    <property type="match status" value="1"/>
</dbReference>
<accession>A0AAD2FAP9</accession>
<evidence type="ECO:0000256" key="4">
    <source>
        <dbReference type="ARBA" id="ARBA00022989"/>
    </source>
</evidence>
<dbReference type="GO" id="GO:0005737">
    <property type="term" value="C:cytoplasm"/>
    <property type="evidence" value="ECO:0007669"/>
    <property type="project" value="TreeGrafter"/>
</dbReference>
<name>A0AAD2FAP9_9STRA</name>
<protein>
    <recommendedName>
        <fullName evidence="9">Ion transport domain-containing protein</fullName>
    </recommendedName>
</protein>
<feature type="transmembrane region" description="Helical" evidence="8">
    <location>
        <begin position="593"/>
        <end position="614"/>
    </location>
</feature>